<accession>A0A8X6YG21</accession>
<reference evidence="1" key="1">
    <citation type="submission" date="2020-08" db="EMBL/GenBank/DDBJ databases">
        <title>Multicomponent nature underlies the extraordinary mechanical properties of spider dragline silk.</title>
        <authorList>
            <person name="Kono N."/>
            <person name="Nakamura H."/>
            <person name="Mori M."/>
            <person name="Yoshida Y."/>
            <person name="Ohtoshi R."/>
            <person name="Malay A.D."/>
            <person name="Moran D.A.P."/>
            <person name="Tomita M."/>
            <person name="Numata K."/>
            <person name="Arakawa K."/>
        </authorList>
    </citation>
    <scope>NUCLEOTIDE SEQUENCE</scope>
</reference>
<dbReference type="Proteomes" id="UP000886998">
    <property type="component" value="Unassembled WGS sequence"/>
</dbReference>
<evidence type="ECO:0000313" key="1">
    <source>
        <dbReference type="EMBL" id="GFY70764.1"/>
    </source>
</evidence>
<name>A0A8X6YG21_9ARAC</name>
<proteinExistence type="predicted"/>
<gene>
    <name evidence="1" type="ORF">TNIN_204071</name>
</gene>
<comment type="caution">
    <text evidence="1">The sequence shown here is derived from an EMBL/GenBank/DDBJ whole genome shotgun (WGS) entry which is preliminary data.</text>
</comment>
<sequence length="83" mass="9580">MRSWLDPKEKVDTVVDYVFELINRLRKCRDLATVRMESEGREKEMVWQKCHKKGISAGEMPFTGVNLSQSIKLALLNGKGQVR</sequence>
<protein>
    <submittedName>
        <fullName evidence="1">Uncharacterized protein</fullName>
    </submittedName>
</protein>
<dbReference type="EMBL" id="BMAV01018402">
    <property type="protein sequence ID" value="GFY70764.1"/>
    <property type="molecule type" value="Genomic_DNA"/>
</dbReference>
<evidence type="ECO:0000313" key="2">
    <source>
        <dbReference type="Proteomes" id="UP000886998"/>
    </source>
</evidence>
<keyword evidence="2" id="KW-1185">Reference proteome</keyword>
<organism evidence="1 2">
    <name type="scientific">Trichonephila inaurata madagascariensis</name>
    <dbReference type="NCBI Taxonomy" id="2747483"/>
    <lineage>
        <taxon>Eukaryota</taxon>
        <taxon>Metazoa</taxon>
        <taxon>Ecdysozoa</taxon>
        <taxon>Arthropoda</taxon>
        <taxon>Chelicerata</taxon>
        <taxon>Arachnida</taxon>
        <taxon>Araneae</taxon>
        <taxon>Araneomorphae</taxon>
        <taxon>Entelegynae</taxon>
        <taxon>Araneoidea</taxon>
        <taxon>Nephilidae</taxon>
        <taxon>Trichonephila</taxon>
        <taxon>Trichonephila inaurata</taxon>
    </lineage>
</organism>
<dbReference type="AlphaFoldDB" id="A0A8X6YG21"/>